<dbReference type="EMBL" id="JBBWUH010000014">
    <property type="protein sequence ID" value="KAK8152620.1"/>
    <property type="molecule type" value="Genomic_DNA"/>
</dbReference>
<proteinExistence type="predicted"/>
<comment type="caution">
    <text evidence="1">The sequence shown here is derived from an EMBL/GenBank/DDBJ whole genome shotgun (WGS) entry which is preliminary data.</text>
</comment>
<keyword evidence="2" id="KW-1185">Reference proteome</keyword>
<name>A0ABR1XFQ3_9PEZI</name>
<accession>A0ABR1XFQ3</accession>
<evidence type="ECO:0000313" key="2">
    <source>
        <dbReference type="Proteomes" id="UP001456524"/>
    </source>
</evidence>
<sequence>MPSRYSHLRKIICQSGPARLGAPHGRFAATTSPCSHHLLIHFTISNPDSRLPTPDSRLLPTHPCRLLAKIFSSSRSVGQVGLPLARPRPVNAPLKITISPCPPARSGRFTALPCLFFSQSSPCVCCSRDQSQSRSQSLVPLSFALWLPSESVCLFSSYSPVPTQPYPRSTPKKALRRKNLSFVIRTFSFEAPLPFVRRLRFSCAARSTSLGPCANMPSTPVQFGVSSAIDACQRVVMLKATFSKGCDAMATSRQVDGQEGSR</sequence>
<protein>
    <submittedName>
        <fullName evidence="1">Uncharacterized protein</fullName>
    </submittedName>
</protein>
<organism evidence="1 2">
    <name type="scientific">Phyllosticta citrichinensis</name>
    <dbReference type="NCBI Taxonomy" id="1130410"/>
    <lineage>
        <taxon>Eukaryota</taxon>
        <taxon>Fungi</taxon>
        <taxon>Dikarya</taxon>
        <taxon>Ascomycota</taxon>
        <taxon>Pezizomycotina</taxon>
        <taxon>Dothideomycetes</taxon>
        <taxon>Dothideomycetes incertae sedis</taxon>
        <taxon>Botryosphaeriales</taxon>
        <taxon>Phyllostictaceae</taxon>
        <taxon>Phyllosticta</taxon>
    </lineage>
</organism>
<reference evidence="1 2" key="1">
    <citation type="journal article" date="2022" name="G3 (Bethesda)">
        <title>Enemy or ally: a genomic approach to elucidate the lifestyle of Phyllosticta citrichinaensis.</title>
        <authorList>
            <person name="Buijs V.A."/>
            <person name="Groenewald J.Z."/>
            <person name="Haridas S."/>
            <person name="LaButti K.M."/>
            <person name="Lipzen A."/>
            <person name="Martin F.M."/>
            <person name="Barry K."/>
            <person name="Grigoriev I.V."/>
            <person name="Crous P.W."/>
            <person name="Seidl M.F."/>
        </authorList>
    </citation>
    <scope>NUCLEOTIDE SEQUENCE [LARGE SCALE GENOMIC DNA]</scope>
    <source>
        <strain evidence="1 2">CBS 129764</strain>
    </source>
</reference>
<dbReference type="Proteomes" id="UP001456524">
    <property type="component" value="Unassembled WGS sequence"/>
</dbReference>
<evidence type="ECO:0000313" key="1">
    <source>
        <dbReference type="EMBL" id="KAK8152620.1"/>
    </source>
</evidence>
<gene>
    <name evidence="1" type="ORF">IWX90DRAFT_445789</name>
</gene>